<dbReference type="Pfam" id="PF02423">
    <property type="entry name" value="OCD_Mu_crystall"/>
    <property type="match status" value="1"/>
</dbReference>
<evidence type="ECO:0000256" key="2">
    <source>
        <dbReference type="SAM" id="MobiDB-lite"/>
    </source>
</evidence>
<comment type="similarity">
    <text evidence="1">Belongs to the ornithine cyclodeaminase/mu-crystallin family.</text>
</comment>
<proteinExistence type="inferred from homology"/>
<dbReference type="Gene3D" id="3.40.50.720">
    <property type="entry name" value="NAD(P)-binding Rossmann-like Domain"/>
    <property type="match status" value="1"/>
</dbReference>
<accession>A0ABR0KP71</accession>
<dbReference type="PANTHER" id="PTHR13812">
    <property type="entry name" value="KETIMINE REDUCTASE MU-CRYSTALLIN"/>
    <property type="match status" value="1"/>
</dbReference>
<reference evidence="3 4" key="1">
    <citation type="submission" date="2023-08" db="EMBL/GenBank/DDBJ databases">
        <title>Black Yeasts Isolated from many extreme environments.</title>
        <authorList>
            <person name="Coleine C."/>
            <person name="Stajich J.E."/>
            <person name="Selbmann L."/>
        </authorList>
    </citation>
    <scope>NUCLEOTIDE SEQUENCE [LARGE SCALE GENOMIC DNA]</scope>
    <source>
        <strain evidence="3 4">CCFEE 5885</strain>
    </source>
</reference>
<dbReference type="SUPFAM" id="SSF51735">
    <property type="entry name" value="NAD(P)-binding Rossmann-fold domains"/>
    <property type="match status" value="1"/>
</dbReference>
<feature type="compositionally biased region" description="Polar residues" evidence="2">
    <location>
        <begin position="115"/>
        <end position="130"/>
    </location>
</feature>
<keyword evidence="4" id="KW-1185">Reference proteome</keyword>
<dbReference type="InterPro" id="IPR036291">
    <property type="entry name" value="NAD(P)-bd_dom_sf"/>
</dbReference>
<organism evidence="3 4">
    <name type="scientific">Lithohypha guttulata</name>
    <dbReference type="NCBI Taxonomy" id="1690604"/>
    <lineage>
        <taxon>Eukaryota</taxon>
        <taxon>Fungi</taxon>
        <taxon>Dikarya</taxon>
        <taxon>Ascomycota</taxon>
        <taxon>Pezizomycotina</taxon>
        <taxon>Eurotiomycetes</taxon>
        <taxon>Chaetothyriomycetidae</taxon>
        <taxon>Chaetothyriales</taxon>
        <taxon>Trichomeriaceae</taxon>
        <taxon>Lithohypha</taxon>
    </lineage>
</organism>
<dbReference type="InterPro" id="IPR023401">
    <property type="entry name" value="ODC_N"/>
</dbReference>
<dbReference type="Proteomes" id="UP001345013">
    <property type="component" value="Unassembled WGS sequence"/>
</dbReference>
<dbReference type="Gene3D" id="3.30.1780.10">
    <property type="entry name" value="ornithine cyclodeaminase, domain 1"/>
    <property type="match status" value="1"/>
</dbReference>
<dbReference type="InterPro" id="IPR003462">
    <property type="entry name" value="ODC_Mu_crystall"/>
</dbReference>
<name>A0ABR0KP71_9EURO</name>
<feature type="region of interest" description="Disordered" evidence="2">
    <location>
        <begin position="115"/>
        <end position="145"/>
    </location>
</feature>
<evidence type="ECO:0000256" key="1">
    <source>
        <dbReference type="ARBA" id="ARBA00008903"/>
    </source>
</evidence>
<protein>
    <submittedName>
        <fullName evidence="3">Uncharacterized protein</fullName>
    </submittedName>
</protein>
<feature type="compositionally biased region" description="Low complexity" evidence="2">
    <location>
        <begin position="135"/>
        <end position="145"/>
    </location>
</feature>
<evidence type="ECO:0000313" key="4">
    <source>
        <dbReference type="Proteomes" id="UP001345013"/>
    </source>
</evidence>
<comment type="caution">
    <text evidence="3">The sequence shown here is derived from an EMBL/GenBank/DDBJ whole genome shotgun (WGS) entry which is preliminary data.</text>
</comment>
<gene>
    <name evidence="3" type="ORF">LTR24_000215</name>
</gene>
<dbReference type="PANTHER" id="PTHR13812:SF19">
    <property type="entry name" value="KETIMINE REDUCTASE MU-CRYSTALLIN"/>
    <property type="match status" value="1"/>
</dbReference>
<sequence>MPLSVLSDSAVREILLNLSYEDVVDLQKSLGDALHEYSTGDTNASCCASFQPERTVLKKKNATSLFMPSSAGGAIGMKVVTIETSPPTSSGASVTSKKSSVSSASTGIDALQLTPASSKSMGDSHSSISGESFRPPSSVASSESPAPKGMITIMDAFGNPVGILNAGELTAFRTALGATFILQRRKDVHTITVFGAGKIAYWHIRLALILRHKEIHHVNIINRSFDNAIKLMKRFQPGHGGKQEWSHVKFSAVSPEFGEYGRLLKTEVRKADVIFCCTPSRTPLFPHEFLTSHEGRRKGRYISAVGSYSPDMIELHPEIIKTAVKADSDHNRHHRKHARQEGVIIVDTLDGCLKEAGEIIQAKLTPDQLVEVGELIMVKRSVHTEIQAGGEGEKGLLEWLERGNVLYKSVGLGLMDLVVGGEVVRLGRERGVGTIISDF</sequence>
<evidence type="ECO:0000313" key="3">
    <source>
        <dbReference type="EMBL" id="KAK5102305.1"/>
    </source>
</evidence>
<dbReference type="EMBL" id="JAVRRG010000002">
    <property type="protein sequence ID" value="KAK5102305.1"/>
    <property type="molecule type" value="Genomic_DNA"/>
</dbReference>